<evidence type="ECO:0000259" key="9">
    <source>
        <dbReference type="Pfam" id="PF01432"/>
    </source>
</evidence>
<dbReference type="PANTHER" id="PTHR43660:SF1">
    <property type="entry name" value="DIPEPTIDYL CARBOXYPEPTIDASE"/>
    <property type="match status" value="1"/>
</dbReference>
<reference evidence="10" key="1">
    <citation type="submission" date="2022-10" db="EMBL/GenBank/DDBJ databases">
        <authorList>
            <person name="Yu W.X."/>
        </authorList>
    </citation>
    <scope>NUCLEOTIDE SEQUENCE</scope>
    <source>
        <strain evidence="10">AAT</strain>
    </source>
</reference>
<keyword evidence="4 7" id="KW-0378">Hydrolase</keyword>
<dbReference type="RefSeq" id="WP_301189262.1">
    <property type="nucleotide sequence ID" value="NZ_JAPDPJ010000005.1"/>
</dbReference>
<evidence type="ECO:0000313" key="11">
    <source>
        <dbReference type="Proteomes" id="UP001209229"/>
    </source>
</evidence>
<evidence type="ECO:0000256" key="7">
    <source>
        <dbReference type="RuleBase" id="RU003435"/>
    </source>
</evidence>
<keyword evidence="5 7" id="KW-0862">Zinc</keyword>
<comment type="similarity">
    <text evidence="1 7">Belongs to the peptidase M3 family.</text>
</comment>
<keyword evidence="6 7" id="KW-0482">Metalloprotease</keyword>
<dbReference type="CDD" id="cd06456">
    <property type="entry name" value="M3A_DCP"/>
    <property type="match status" value="1"/>
</dbReference>
<dbReference type="SUPFAM" id="SSF55486">
    <property type="entry name" value="Metalloproteases ('zincins'), catalytic domain"/>
    <property type="match status" value="1"/>
</dbReference>
<keyword evidence="8" id="KW-0175">Coiled coil</keyword>
<evidence type="ECO:0000256" key="6">
    <source>
        <dbReference type="ARBA" id="ARBA00023049"/>
    </source>
</evidence>
<organism evidence="10 11">
    <name type="scientific">Plebeiibacterium sediminum</name>
    <dbReference type="NCBI Taxonomy" id="2992112"/>
    <lineage>
        <taxon>Bacteria</taxon>
        <taxon>Pseudomonadati</taxon>
        <taxon>Bacteroidota</taxon>
        <taxon>Bacteroidia</taxon>
        <taxon>Marinilabiliales</taxon>
        <taxon>Marinilabiliaceae</taxon>
        <taxon>Plebeiibacterium</taxon>
    </lineage>
</organism>
<keyword evidence="11" id="KW-1185">Reference proteome</keyword>
<dbReference type="GO" id="GO:0004180">
    <property type="term" value="F:carboxypeptidase activity"/>
    <property type="evidence" value="ECO:0007669"/>
    <property type="project" value="TreeGrafter"/>
</dbReference>
<comment type="caution">
    <text evidence="10">The sequence shown here is derived from an EMBL/GenBank/DDBJ whole genome shotgun (WGS) entry which is preliminary data.</text>
</comment>
<dbReference type="InterPro" id="IPR001567">
    <property type="entry name" value="Pept_M3A_M3B_dom"/>
</dbReference>
<evidence type="ECO:0000256" key="1">
    <source>
        <dbReference type="ARBA" id="ARBA00006040"/>
    </source>
</evidence>
<dbReference type="FunFam" id="3.40.390.10:FF:000009">
    <property type="entry name" value="Oligopeptidase A"/>
    <property type="match status" value="1"/>
</dbReference>
<dbReference type="AlphaFoldDB" id="A0AAE3M2P0"/>
<dbReference type="InterPro" id="IPR024077">
    <property type="entry name" value="Neurolysin/TOP_dom2"/>
</dbReference>
<dbReference type="InterPro" id="IPR024079">
    <property type="entry name" value="MetalloPept_cat_dom_sf"/>
</dbReference>
<dbReference type="InterPro" id="IPR045090">
    <property type="entry name" value="Pept_M3A_M3B"/>
</dbReference>
<feature type="coiled-coil region" evidence="8">
    <location>
        <begin position="53"/>
        <end position="80"/>
    </location>
</feature>
<dbReference type="InterPro" id="IPR024080">
    <property type="entry name" value="Neurolysin/TOP_N"/>
</dbReference>
<dbReference type="Gene3D" id="1.10.1370.10">
    <property type="entry name" value="Neurolysin, domain 3"/>
    <property type="match status" value="1"/>
</dbReference>
<dbReference type="Proteomes" id="UP001209229">
    <property type="component" value="Unassembled WGS sequence"/>
</dbReference>
<dbReference type="GO" id="GO:0004222">
    <property type="term" value="F:metalloendopeptidase activity"/>
    <property type="evidence" value="ECO:0007669"/>
    <property type="project" value="InterPro"/>
</dbReference>
<gene>
    <name evidence="10" type="ORF">OM075_04390</name>
</gene>
<proteinExistence type="inferred from homology"/>
<dbReference type="EMBL" id="JAPDPJ010000005">
    <property type="protein sequence ID" value="MCW3785690.1"/>
    <property type="molecule type" value="Genomic_DNA"/>
</dbReference>
<evidence type="ECO:0000256" key="8">
    <source>
        <dbReference type="SAM" id="Coils"/>
    </source>
</evidence>
<keyword evidence="2 7" id="KW-0645">Protease</keyword>
<sequence>MKRILAYSCLFCITFILSCKNQNTDMNENPLLTAFNTPHHTPPFNNIKVEDYMPAFKTALQEAKEEIAQIINNSEKATFANTILAMEFAGEKLSAISSIFFNINHAETNDEIQAIAREVSPMLTEYSNDIWLSEALFEKVKAVYNNRNEESLNDEQSKLLEDTYKAFTRKGALLSGEKKERYRVISTELSKLTLQFGENVLAETNAFKLHVTNEEDLSGLPSAIKDAAAQLAKAEEKEGWIFTLQYPSYVPFMKYADNRELRKEMFMAHSTRANHNDKRDNKEIVKSIVNLRLEKARLLGFDSHAQYVLEERMAQTPEKVNNFLQELLDASLPFAQDEVKEVKDYALAHGLEDELQRWDFAYYSEKVKSEKFSFTEEMTKPYFQLEKVEKGVFDLATTLYGITFKENKDIPVYHPEVKAYEVFDENDKYLAVLYVDFFPRAGKQGGAWMTNYGEQYKTTEGVDVRPFVSLVCNFSRPTEDAPSLLTYNEVRTFLHEFGHGLHGMLSETTFKSLSGTNVYRDFVELPSQILENWGIEKEWLKSVGKHYKTGETIPDELVDKIMASANFQSGYQSVRQLSFGMNDMAWHSLNDKFDGSVVDFEEQSMAPTELFPSVEGSCFSSAFSHIFAGGYAAGYYGYKWAEVLDADAFSLFKEKGIFDKETAKSFRDNILSKGGTKHPMDLYVAFRGQEPTNEALLKRSGLVK</sequence>
<evidence type="ECO:0000256" key="3">
    <source>
        <dbReference type="ARBA" id="ARBA00022723"/>
    </source>
</evidence>
<dbReference type="PANTHER" id="PTHR43660">
    <property type="entry name" value="DIPEPTIDYL CARBOXYPEPTIDASE"/>
    <property type="match status" value="1"/>
</dbReference>
<protein>
    <submittedName>
        <fullName evidence="10">M3 family metallopeptidase</fullName>
    </submittedName>
</protein>
<dbReference type="Pfam" id="PF01432">
    <property type="entry name" value="Peptidase_M3"/>
    <property type="match status" value="1"/>
</dbReference>
<dbReference type="PROSITE" id="PS51257">
    <property type="entry name" value="PROKAR_LIPOPROTEIN"/>
    <property type="match status" value="1"/>
</dbReference>
<dbReference type="InterPro" id="IPR034005">
    <property type="entry name" value="M3A_DCP"/>
</dbReference>
<name>A0AAE3M2P0_9BACT</name>
<evidence type="ECO:0000313" key="10">
    <source>
        <dbReference type="EMBL" id="MCW3785690.1"/>
    </source>
</evidence>
<dbReference type="Gene3D" id="1.20.1050.40">
    <property type="entry name" value="Endopeptidase. Chain P, domain 1"/>
    <property type="match status" value="1"/>
</dbReference>
<dbReference type="Gene3D" id="3.40.390.10">
    <property type="entry name" value="Collagenase (Catalytic Domain)"/>
    <property type="match status" value="1"/>
</dbReference>
<keyword evidence="3 7" id="KW-0479">Metal-binding</keyword>
<dbReference type="GO" id="GO:0046872">
    <property type="term" value="F:metal ion binding"/>
    <property type="evidence" value="ECO:0007669"/>
    <property type="project" value="UniProtKB-UniRule"/>
</dbReference>
<evidence type="ECO:0000256" key="2">
    <source>
        <dbReference type="ARBA" id="ARBA00022670"/>
    </source>
</evidence>
<feature type="domain" description="Peptidase M3A/M3B catalytic" evidence="9">
    <location>
        <begin position="252"/>
        <end position="701"/>
    </location>
</feature>
<dbReference type="GO" id="GO:0006508">
    <property type="term" value="P:proteolysis"/>
    <property type="evidence" value="ECO:0007669"/>
    <property type="project" value="UniProtKB-KW"/>
</dbReference>
<comment type="cofactor">
    <cofactor evidence="7">
        <name>Zn(2+)</name>
        <dbReference type="ChEBI" id="CHEBI:29105"/>
    </cofactor>
    <text evidence="7">Binds 1 zinc ion.</text>
</comment>
<evidence type="ECO:0000256" key="5">
    <source>
        <dbReference type="ARBA" id="ARBA00022833"/>
    </source>
</evidence>
<accession>A0AAE3M2P0</accession>
<evidence type="ECO:0000256" key="4">
    <source>
        <dbReference type="ARBA" id="ARBA00022801"/>
    </source>
</evidence>
<dbReference type="GO" id="GO:0005829">
    <property type="term" value="C:cytosol"/>
    <property type="evidence" value="ECO:0007669"/>
    <property type="project" value="TreeGrafter"/>
</dbReference>